<sequence length="409" mass="46442">MKFLYLPALADGTTRWIPGGKASRQFLGKTTSRNPLQDLSFVNWMDDEVKGTDAYYPHTLITYYYFRDKAIALPKDAYVFGDSGGFSAMRYGMSNSVPFYEVGGVSCSLLKGFAGAPHQQKLDPVDVLKWQEALCTVGVVLDIPPVDMEGKRIWEFALETTLANTKRALPAYLRLRKGDTAFRWWGAVHGWTAKHMERWWSDMARIYPFEDEGEGWAFKARDPSSNAKAVAYCLHFIKQHNMKRAHFLAAVAPQAAATLMVLGPQTSLEFLTSDAQTADIAARNRHVIQTVQDGLATKPLEERGDNNVGRMFLRQCDCYSCTQILEDEEKYPDLVSGKYSEYWTHRFVFHNHIMLFRLIARLQHEADTNPDALLHEVLGTDYGPVLRAFDGHPQQDHPEGMERSLLDFI</sequence>
<comment type="caution">
    <text evidence="1">The sequence shown here is derived from an EMBL/GenBank/DDBJ whole genome shotgun (WGS) entry which is preliminary data.</text>
</comment>
<dbReference type="GO" id="GO:0006400">
    <property type="term" value="P:tRNA modification"/>
    <property type="evidence" value="ECO:0007669"/>
    <property type="project" value="InterPro"/>
</dbReference>
<dbReference type="SUPFAM" id="SSF51713">
    <property type="entry name" value="tRNA-guanine transglycosylase"/>
    <property type="match status" value="1"/>
</dbReference>
<dbReference type="Gene3D" id="3.20.20.105">
    <property type="entry name" value="Queuine tRNA-ribosyltransferase-like"/>
    <property type="match status" value="1"/>
</dbReference>
<protein>
    <submittedName>
        <fullName evidence="1">Uncharacterized protein</fullName>
    </submittedName>
</protein>
<name>A0A0F9VT28_9ZZZZ</name>
<organism evidence="1">
    <name type="scientific">marine sediment metagenome</name>
    <dbReference type="NCBI Taxonomy" id="412755"/>
    <lineage>
        <taxon>unclassified sequences</taxon>
        <taxon>metagenomes</taxon>
        <taxon>ecological metagenomes</taxon>
    </lineage>
</organism>
<dbReference type="EMBL" id="LAZR01000437">
    <property type="protein sequence ID" value="KKN68888.1"/>
    <property type="molecule type" value="Genomic_DNA"/>
</dbReference>
<gene>
    <name evidence="1" type="ORF">LCGC14_0446740</name>
</gene>
<reference evidence="1" key="1">
    <citation type="journal article" date="2015" name="Nature">
        <title>Complex archaea that bridge the gap between prokaryotes and eukaryotes.</title>
        <authorList>
            <person name="Spang A."/>
            <person name="Saw J.H."/>
            <person name="Jorgensen S.L."/>
            <person name="Zaremba-Niedzwiedzka K."/>
            <person name="Martijn J."/>
            <person name="Lind A.E."/>
            <person name="van Eijk R."/>
            <person name="Schleper C."/>
            <person name="Guy L."/>
            <person name="Ettema T.J."/>
        </authorList>
    </citation>
    <scope>NUCLEOTIDE SEQUENCE</scope>
</reference>
<evidence type="ECO:0000313" key="1">
    <source>
        <dbReference type="EMBL" id="KKN68888.1"/>
    </source>
</evidence>
<dbReference type="InterPro" id="IPR036511">
    <property type="entry name" value="TGT-like_sf"/>
</dbReference>
<accession>A0A0F9VT28</accession>
<dbReference type="AlphaFoldDB" id="A0A0F9VT28"/>
<proteinExistence type="predicted"/>